<feature type="compositionally biased region" description="Basic and acidic residues" evidence="1">
    <location>
        <begin position="339"/>
        <end position="354"/>
    </location>
</feature>
<dbReference type="eggNOG" id="ENOG502TJ9H">
    <property type="taxonomic scope" value="Eukaryota"/>
</dbReference>
<feature type="region of interest" description="Disordered" evidence="1">
    <location>
        <begin position="131"/>
        <end position="157"/>
    </location>
</feature>
<accession>A0A0L0GAA2</accession>
<dbReference type="GeneID" id="25902371"/>
<evidence type="ECO:0008006" key="4">
    <source>
        <dbReference type="Google" id="ProtNLM"/>
    </source>
</evidence>
<organism evidence="2 3">
    <name type="scientific">Sphaeroforma arctica JP610</name>
    <dbReference type="NCBI Taxonomy" id="667725"/>
    <lineage>
        <taxon>Eukaryota</taxon>
        <taxon>Ichthyosporea</taxon>
        <taxon>Ichthyophonida</taxon>
        <taxon>Sphaeroforma</taxon>
    </lineage>
</organism>
<feature type="compositionally biased region" description="Basic and acidic residues" evidence="1">
    <location>
        <begin position="369"/>
        <end position="385"/>
    </location>
</feature>
<feature type="compositionally biased region" description="Basic and acidic residues" evidence="1">
    <location>
        <begin position="191"/>
        <end position="201"/>
    </location>
</feature>
<name>A0A0L0GAA2_9EUKA</name>
<dbReference type="STRING" id="667725.A0A0L0GAA2"/>
<dbReference type="EMBL" id="KQ241675">
    <property type="protein sequence ID" value="KNC85962.1"/>
    <property type="molecule type" value="Genomic_DNA"/>
</dbReference>
<feature type="compositionally biased region" description="Polar residues" evidence="1">
    <location>
        <begin position="319"/>
        <end position="328"/>
    </location>
</feature>
<feature type="compositionally biased region" description="Basic and acidic residues" evidence="1">
    <location>
        <begin position="145"/>
        <end position="155"/>
    </location>
</feature>
<feature type="region of interest" description="Disordered" evidence="1">
    <location>
        <begin position="181"/>
        <end position="389"/>
    </location>
</feature>
<proteinExistence type="predicted"/>
<dbReference type="AlphaFoldDB" id="A0A0L0GAA2"/>
<sequence>MPVKNDKLIRVWLGNMLKFCFFILFAMAITQVAQPGSMSIPYLDQAVARVARKSGIRKSRVATSGDVFSKTATHSENRRTLLKAKPVVTETHNKTMEQSHEELVPRVAQMAQMVESKDTSTNEAIDLMAERQGGASENTAPRHRTLPEDKQHTDAAMDSVQADAHVDSVHAGTHVDSAHVDSKQGAVGAHDVPEGVAERQPKGVALTKPPVLDDAGKSRVVHTPLTTAHTKVVDGQQGDITAEHDSKNSYTTDDRASDDTHSLTREGDTDDGETDHDTPTNTEEVNDTRKHSSTIKDINSLSTQHPTPETHRVAEDSGESTPSEVDTPTQDEDTNNTGDRSRDNREDTAAHRDNTPNSNTHTTANGRASQKDTQDHSKVSDDLGTRKYAGSIEDGLPQLCDSELWRTSMQQGSWHERDFCSSGSDEYLFRACSKKIGDDKTMKWWIPDNCPEMKPMSPRRTCKALQRTKYRRLILIGDSLVRGLWLALTTMTHGDFIHGALSKETSSAEKTKCDVNSQFWSPQCRGILIAKTSDQLYTPMCPTAKDRTRLPTIEYWEYAKAEFGADLAQKLASALSDPSVAVFMGVGLHNNLKGYRTKSMYVEPIATEWQKQNTAATLIWLSMHAQDIDKKPMRYRKTQDNDHVRAFNRNVNTHVDNKQMLVFDTYALTESVHTPDGTHYGYGVNAMKAQYILQWLETKT</sequence>
<dbReference type="RefSeq" id="XP_014159864.1">
    <property type="nucleotide sequence ID" value="XM_014304389.1"/>
</dbReference>
<gene>
    <name evidence="2" type="ORF">SARC_01867</name>
</gene>
<protein>
    <recommendedName>
        <fullName evidence="4">SGNH domain-containing protein</fullName>
    </recommendedName>
</protein>
<reference evidence="2 3" key="1">
    <citation type="submission" date="2011-02" db="EMBL/GenBank/DDBJ databases">
        <title>The Genome Sequence of Sphaeroforma arctica JP610.</title>
        <authorList>
            <consortium name="The Broad Institute Genome Sequencing Platform"/>
            <person name="Russ C."/>
            <person name="Cuomo C."/>
            <person name="Young S.K."/>
            <person name="Zeng Q."/>
            <person name="Gargeya S."/>
            <person name="Alvarado L."/>
            <person name="Berlin A."/>
            <person name="Chapman S.B."/>
            <person name="Chen Z."/>
            <person name="Freedman E."/>
            <person name="Gellesch M."/>
            <person name="Goldberg J."/>
            <person name="Griggs A."/>
            <person name="Gujja S."/>
            <person name="Heilman E."/>
            <person name="Heiman D."/>
            <person name="Howarth C."/>
            <person name="Mehta T."/>
            <person name="Neiman D."/>
            <person name="Pearson M."/>
            <person name="Roberts A."/>
            <person name="Saif S."/>
            <person name="Shea T."/>
            <person name="Shenoy N."/>
            <person name="Sisk P."/>
            <person name="Stolte C."/>
            <person name="Sykes S."/>
            <person name="White J."/>
            <person name="Yandava C."/>
            <person name="Burger G."/>
            <person name="Gray M.W."/>
            <person name="Holland P.W.H."/>
            <person name="King N."/>
            <person name="Lang F.B.F."/>
            <person name="Roger A.J."/>
            <person name="Ruiz-Trillo I."/>
            <person name="Haas B."/>
            <person name="Nusbaum C."/>
            <person name="Birren B."/>
        </authorList>
    </citation>
    <scope>NUCLEOTIDE SEQUENCE [LARGE SCALE GENOMIC DNA]</scope>
    <source>
        <strain evidence="2 3">JP610</strain>
    </source>
</reference>
<feature type="compositionally biased region" description="Polar residues" evidence="1">
    <location>
        <begin position="295"/>
        <end position="307"/>
    </location>
</feature>
<evidence type="ECO:0000313" key="2">
    <source>
        <dbReference type="EMBL" id="KNC85962.1"/>
    </source>
</evidence>
<dbReference type="Proteomes" id="UP000054560">
    <property type="component" value="Unassembled WGS sequence"/>
</dbReference>
<evidence type="ECO:0000313" key="3">
    <source>
        <dbReference type="Proteomes" id="UP000054560"/>
    </source>
</evidence>
<feature type="compositionally biased region" description="Basic and acidic residues" evidence="1">
    <location>
        <begin position="241"/>
        <end position="267"/>
    </location>
</feature>
<dbReference type="SUPFAM" id="SSF52266">
    <property type="entry name" value="SGNH hydrolase"/>
    <property type="match status" value="1"/>
</dbReference>
<feature type="compositionally biased region" description="Polar residues" evidence="1">
    <location>
        <begin position="355"/>
        <end position="368"/>
    </location>
</feature>
<dbReference type="OrthoDB" id="5373426at2759"/>
<keyword evidence="3" id="KW-1185">Reference proteome</keyword>
<evidence type="ECO:0000256" key="1">
    <source>
        <dbReference type="SAM" id="MobiDB-lite"/>
    </source>
</evidence>